<feature type="signal peptide" evidence="2">
    <location>
        <begin position="1"/>
        <end position="26"/>
    </location>
</feature>
<dbReference type="Proteomes" id="UP001220478">
    <property type="component" value="Chromosome"/>
</dbReference>
<reference evidence="3 4" key="1">
    <citation type="submission" date="2023-02" db="EMBL/GenBank/DDBJ databases">
        <title>Novel Oscillospiraceae bacterial genomes.</title>
        <authorList>
            <person name="Srinivasan S."/>
            <person name="Austin M.N."/>
            <person name="Fiedler T.L."/>
            <person name="Strenk S.M."/>
            <person name="Agnew K.J."/>
            <person name="Nagana Gowda G.A."/>
            <person name="Raftery D."/>
            <person name="Beamer M.A."/>
            <person name="Achilles S.L."/>
            <person name="Wiesenfeld H.C."/>
            <person name="Fredricks D.N."/>
            <person name="Hillier S.L."/>
        </authorList>
    </citation>
    <scope>NUCLEOTIDE SEQUENCE [LARGE SCALE GENOMIC DNA]</scope>
    <source>
        <strain evidence="3 4">CHIC02 1186E3-8</strain>
    </source>
</reference>
<accession>A0ABY8C5Y5</accession>
<evidence type="ECO:0000313" key="4">
    <source>
        <dbReference type="Proteomes" id="UP001220478"/>
    </source>
</evidence>
<keyword evidence="2" id="KW-0732">Signal</keyword>
<dbReference type="EMBL" id="CP118868">
    <property type="protein sequence ID" value="WEG36116.1"/>
    <property type="molecule type" value="Genomic_DNA"/>
</dbReference>
<protein>
    <submittedName>
        <fullName evidence="3">Uncharacterized protein</fullName>
    </submittedName>
</protein>
<feature type="chain" id="PRO_5046173097" evidence="2">
    <location>
        <begin position="27"/>
        <end position="238"/>
    </location>
</feature>
<feature type="compositionally biased region" description="Low complexity" evidence="1">
    <location>
        <begin position="185"/>
        <end position="209"/>
    </location>
</feature>
<feature type="region of interest" description="Disordered" evidence="1">
    <location>
        <begin position="178"/>
        <end position="209"/>
    </location>
</feature>
<organism evidence="3 4">
    <name type="scientific">Amygdalobacter indicium</name>
    <dbReference type="NCBI Taxonomy" id="3029272"/>
    <lineage>
        <taxon>Bacteria</taxon>
        <taxon>Bacillati</taxon>
        <taxon>Bacillota</taxon>
        <taxon>Clostridia</taxon>
        <taxon>Eubacteriales</taxon>
        <taxon>Oscillospiraceae</taxon>
        <taxon>Amygdalobacter</taxon>
    </lineage>
</organism>
<evidence type="ECO:0000313" key="3">
    <source>
        <dbReference type="EMBL" id="WEG36116.1"/>
    </source>
</evidence>
<proteinExistence type="predicted"/>
<evidence type="ECO:0000256" key="1">
    <source>
        <dbReference type="SAM" id="MobiDB-lite"/>
    </source>
</evidence>
<sequence length="238" mass="25271">MKKIRKAKSMMSFGLALALAAGLNFGMNKVAAKADKPAPKQQPVVAQNAPIDDTTVGALGDLGLSVQELDKLLKDQHKTITEKQRQEFVKRANIHRAAQQKPYEEAVVNARIINEGKVAATTAEKSAARAFLQVQAGFSSKKFAEFTSAEANKAGSEALKFNSQLSAKLKKALQEYKKKAGTEPTATKTTGSQTSGQKTTNTGKVGKTGETAATAGSEILGIVSLLGAAVIKHKKEKF</sequence>
<gene>
    <name evidence="3" type="ORF">PYS61_02820</name>
</gene>
<keyword evidence="4" id="KW-1185">Reference proteome</keyword>
<dbReference type="RefSeq" id="WP_315572117.1">
    <property type="nucleotide sequence ID" value="NZ_CP118868.1"/>
</dbReference>
<evidence type="ECO:0000256" key="2">
    <source>
        <dbReference type="SAM" id="SignalP"/>
    </source>
</evidence>
<name>A0ABY8C5Y5_9FIRM</name>